<dbReference type="EMBL" id="ML211222">
    <property type="protein sequence ID" value="TFK85994.1"/>
    <property type="molecule type" value="Genomic_DNA"/>
</dbReference>
<name>A0A5C3P8L5_9APHY</name>
<sequence>MRWWSACQPSVSLPRLARQTPVPSGARGPPRPQVRPGPPPQRLSTRRPSSCTAKRTFSLPVMHGQSLWSLELAVRTTSRFRSCRLIMLAALTLLDTRSVVPARNHRRKKKSRSTRRQGSAVINVGQSGHTTRSSVHPPGPSAQVR</sequence>
<dbReference type="AlphaFoldDB" id="A0A5C3P8L5"/>
<feature type="region of interest" description="Disordered" evidence="1">
    <location>
        <begin position="99"/>
        <end position="145"/>
    </location>
</feature>
<feature type="compositionally biased region" description="Polar residues" evidence="1">
    <location>
        <begin position="124"/>
        <end position="134"/>
    </location>
</feature>
<proteinExistence type="predicted"/>
<keyword evidence="3" id="KW-1185">Reference proteome</keyword>
<protein>
    <submittedName>
        <fullName evidence="2">Uncharacterized protein</fullName>
    </submittedName>
</protein>
<accession>A0A5C3P8L5</accession>
<evidence type="ECO:0000313" key="2">
    <source>
        <dbReference type="EMBL" id="TFK85994.1"/>
    </source>
</evidence>
<dbReference type="InParanoid" id="A0A5C3P8L5"/>
<evidence type="ECO:0000256" key="1">
    <source>
        <dbReference type="SAM" id="MobiDB-lite"/>
    </source>
</evidence>
<organism evidence="2 3">
    <name type="scientific">Polyporus arcularius HHB13444</name>
    <dbReference type="NCBI Taxonomy" id="1314778"/>
    <lineage>
        <taxon>Eukaryota</taxon>
        <taxon>Fungi</taxon>
        <taxon>Dikarya</taxon>
        <taxon>Basidiomycota</taxon>
        <taxon>Agaricomycotina</taxon>
        <taxon>Agaricomycetes</taxon>
        <taxon>Polyporales</taxon>
        <taxon>Polyporaceae</taxon>
        <taxon>Polyporus</taxon>
    </lineage>
</organism>
<feature type="compositionally biased region" description="Pro residues" evidence="1">
    <location>
        <begin position="29"/>
        <end position="41"/>
    </location>
</feature>
<gene>
    <name evidence="2" type="ORF">K466DRAFT_170393</name>
</gene>
<dbReference type="Proteomes" id="UP000308197">
    <property type="component" value="Unassembled WGS sequence"/>
</dbReference>
<feature type="region of interest" description="Disordered" evidence="1">
    <location>
        <begin position="1"/>
        <end position="52"/>
    </location>
</feature>
<evidence type="ECO:0000313" key="3">
    <source>
        <dbReference type="Proteomes" id="UP000308197"/>
    </source>
</evidence>
<feature type="compositionally biased region" description="Basic residues" evidence="1">
    <location>
        <begin position="103"/>
        <end position="115"/>
    </location>
</feature>
<reference evidence="2 3" key="1">
    <citation type="journal article" date="2019" name="Nat. Ecol. Evol.">
        <title>Megaphylogeny resolves global patterns of mushroom evolution.</title>
        <authorList>
            <person name="Varga T."/>
            <person name="Krizsan K."/>
            <person name="Foldi C."/>
            <person name="Dima B."/>
            <person name="Sanchez-Garcia M."/>
            <person name="Sanchez-Ramirez S."/>
            <person name="Szollosi G.J."/>
            <person name="Szarkandi J.G."/>
            <person name="Papp V."/>
            <person name="Albert L."/>
            <person name="Andreopoulos W."/>
            <person name="Angelini C."/>
            <person name="Antonin V."/>
            <person name="Barry K.W."/>
            <person name="Bougher N.L."/>
            <person name="Buchanan P."/>
            <person name="Buyck B."/>
            <person name="Bense V."/>
            <person name="Catcheside P."/>
            <person name="Chovatia M."/>
            <person name="Cooper J."/>
            <person name="Damon W."/>
            <person name="Desjardin D."/>
            <person name="Finy P."/>
            <person name="Geml J."/>
            <person name="Haridas S."/>
            <person name="Hughes K."/>
            <person name="Justo A."/>
            <person name="Karasinski D."/>
            <person name="Kautmanova I."/>
            <person name="Kiss B."/>
            <person name="Kocsube S."/>
            <person name="Kotiranta H."/>
            <person name="LaButti K.M."/>
            <person name="Lechner B.E."/>
            <person name="Liimatainen K."/>
            <person name="Lipzen A."/>
            <person name="Lukacs Z."/>
            <person name="Mihaltcheva S."/>
            <person name="Morgado L.N."/>
            <person name="Niskanen T."/>
            <person name="Noordeloos M.E."/>
            <person name="Ohm R.A."/>
            <person name="Ortiz-Santana B."/>
            <person name="Ovrebo C."/>
            <person name="Racz N."/>
            <person name="Riley R."/>
            <person name="Savchenko A."/>
            <person name="Shiryaev A."/>
            <person name="Soop K."/>
            <person name="Spirin V."/>
            <person name="Szebenyi C."/>
            <person name="Tomsovsky M."/>
            <person name="Tulloss R.E."/>
            <person name="Uehling J."/>
            <person name="Grigoriev I.V."/>
            <person name="Vagvolgyi C."/>
            <person name="Papp T."/>
            <person name="Martin F.M."/>
            <person name="Miettinen O."/>
            <person name="Hibbett D.S."/>
            <person name="Nagy L.G."/>
        </authorList>
    </citation>
    <scope>NUCLEOTIDE SEQUENCE [LARGE SCALE GENOMIC DNA]</scope>
    <source>
        <strain evidence="2 3">HHB13444</strain>
    </source>
</reference>